<sequence length="175" mass="18890">MADYEPATDEDMRIATIQLGRPVRGVAGVAWRCKCGVPGVLVTYPRLPNGGPPFPTTYYLSHPGMVRECSRLEASGIMAEWTESLKTDKELAKAYNLAHKSYLEDRAKLGAEIGDEVLEIANITAGGMPDRVKCLHALVGHALAKGPGVNPIGDMALEMIGDVCEHPCRTEAIDE</sequence>
<dbReference type="InterPro" id="IPR007511">
    <property type="entry name" value="DUF501"/>
</dbReference>
<keyword evidence="2" id="KW-1185">Reference proteome</keyword>
<gene>
    <name evidence="1" type="ORF">HMPREF9306_00796</name>
</gene>
<name>S2W0J9_9ACTN</name>
<dbReference type="RefSeq" id="WP_016455638.1">
    <property type="nucleotide sequence ID" value="NZ_KE150269.1"/>
</dbReference>
<dbReference type="OrthoDB" id="13546at2"/>
<evidence type="ECO:0000313" key="2">
    <source>
        <dbReference type="Proteomes" id="UP000014417"/>
    </source>
</evidence>
<dbReference type="PANTHER" id="PTHR37163">
    <property type="entry name" value="CONSERVED PROTEIN"/>
    <property type="match status" value="1"/>
</dbReference>
<dbReference type="PATRIC" id="fig|883161.3.peg.795"/>
<proteinExistence type="predicted"/>
<dbReference type="PANTHER" id="PTHR37163:SF1">
    <property type="entry name" value="DUF501 DOMAIN-CONTAINING PROTEIN"/>
    <property type="match status" value="1"/>
</dbReference>
<dbReference type="Proteomes" id="UP000014417">
    <property type="component" value="Unassembled WGS sequence"/>
</dbReference>
<dbReference type="EMBL" id="AGZR01000005">
    <property type="protein sequence ID" value="EPD33263.1"/>
    <property type="molecule type" value="Genomic_DNA"/>
</dbReference>
<dbReference type="AlphaFoldDB" id="S2W0J9"/>
<dbReference type="STRING" id="883161.HMPREF9306_00796"/>
<reference evidence="1 2" key="1">
    <citation type="submission" date="2013-04" db="EMBL/GenBank/DDBJ databases">
        <title>The Genome Sequence of Propionimicrobium lymphophilum ACS-093-V-SCH5.</title>
        <authorList>
            <consortium name="The Broad Institute Genomics Platform"/>
            <person name="Earl A."/>
            <person name="Ward D."/>
            <person name="Feldgarden M."/>
            <person name="Gevers D."/>
            <person name="Saerens B."/>
            <person name="Vaneechoutte M."/>
            <person name="Walker B."/>
            <person name="Young S."/>
            <person name="Zeng Q."/>
            <person name="Gargeya S."/>
            <person name="Fitzgerald M."/>
            <person name="Haas B."/>
            <person name="Abouelleil A."/>
            <person name="Allen A.W."/>
            <person name="Alvarado L."/>
            <person name="Arachchi H.M."/>
            <person name="Berlin A.M."/>
            <person name="Chapman S.B."/>
            <person name="Gainer-Dewar J."/>
            <person name="Goldberg J."/>
            <person name="Griggs A."/>
            <person name="Gujja S."/>
            <person name="Hansen M."/>
            <person name="Howarth C."/>
            <person name="Imamovic A."/>
            <person name="Ireland A."/>
            <person name="Larimer J."/>
            <person name="McCowan C."/>
            <person name="Murphy C."/>
            <person name="Pearson M."/>
            <person name="Poon T.W."/>
            <person name="Priest M."/>
            <person name="Roberts A."/>
            <person name="Saif S."/>
            <person name="Shea T."/>
            <person name="Sisk P."/>
            <person name="Sykes S."/>
            <person name="Wortman J."/>
            <person name="Nusbaum C."/>
            <person name="Birren B."/>
        </authorList>
    </citation>
    <scope>NUCLEOTIDE SEQUENCE [LARGE SCALE GENOMIC DNA]</scope>
    <source>
        <strain evidence="1 2">ACS-093-V-SCH5</strain>
    </source>
</reference>
<organism evidence="1 2">
    <name type="scientific">Propionimicrobium lymphophilum ACS-093-V-SCH5</name>
    <dbReference type="NCBI Taxonomy" id="883161"/>
    <lineage>
        <taxon>Bacteria</taxon>
        <taxon>Bacillati</taxon>
        <taxon>Actinomycetota</taxon>
        <taxon>Actinomycetes</taxon>
        <taxon>Propionibacteriales</taxon>
        <taxon>Propionibacteriaceae</taxon>
        <taxon>Propionimicrobium</taxon>
    </lineage>
</organism>
<comment type="caution">
    <text evidence="1">The sequence shown here is derived from an EMBL/GenBank/DDBJ whole genome shotgun (WGS) entry which is preliminary data.</text>
</comment>
<evidence type="ECO:0000313" key="1">
    <source>
        <dbReference type="EMBL" id="EPD33263.1"/>
    </source>
</evidence>
<dbReference type="HOGENOM" id="CLU_097805_1_0_11"/>
<evidence type="ECO:0008006" key="3">
    <source>
        <dbReference type="Google" id="ProtNLM"/>
    </source>
</evidence>
<accession>S2W0J9</accession>
<dbReference type="Pfam" id="PF04417">
    <property type="entry name" value="DUF501"/>
    <property type="match status" value="1"/>
</dbReference>
<protein>
    <recommendedName>
        <fullName evidence="3">Septum formation initiator family protein</fullName>
    </recommendedName>
</protein>